<evidence type="ECO:0000256" key="2">
    <source>
        <dbReference type="PIRSR" id="PIRSR006232-1"/>
    </source>
</evidence>
<feature type="domain" description="Pirin N-terminal" evidence="4">
    <location>
        <begin position="9"/>
        <end position="118"/>
    </location>
</feature>
<dbReference type="HOGENOM" id="CLU_064194_2_2_5"/>
<name>A0A0H3FVP2_ZYMMA</name>
<dbReference type="RefSeq" id="WP_014500283.1">
    <property type="nucleotide sequence ID" value="NC_017262.1"/>
</dbReference>
<feature type="binding site" evidence="2">
    <location>
        <position position="103"/>
    </location>
    <ligand>
        <name>Fe cation</name>
        <dbReference type="ChEBI" id="CHEBI:24875"/>
    </ligand>
</feature>
<feature type="domain" description="Quercetin 2,3-dioxygenase C-terminal cupin" evidence="5">
    <location>
        <begin position="147"/>
        <end position="227"/>
    </location>
</feature>
<dbReference type="Pfam" id="PF02678">
    <property type="entry name" value="Pirin"/>
    <property type="match status" value="1"/>
</dbReference>
<dbReference type="Gene3D" id="2.60.120.10">
    <property type="entry name" value="Jelly Rolls"/>
    <property type="match status" value="2"/>
</dbReference>
<dbReference type="PIRSF" id="PIRSF006232">
    <property type="entry name" value="Pirin"/>
    <property type="match status" value="1"/>
</dbReference>
<dbReference type="Proteomes" id="UP000001494">
    <property type="component" value="Chromosome"/>
</dbReference>
<accession>A0A0H3FVP2</accession>
<dbReference type="InterPro" id="IPR012093">
    <property type="entry name" value="Pirin"/>
</dbReference>
<dbReference type="InterPro" id="IPR011051">
    <property type="entry name" value="RmlC_Cupin_sf"/>
</dbReference>
<gene>
    <name evidence="6" type="ordered locus">Zmob_0016</name>
</gene>
<evidence type="ECO:0000313" key="6">
    <source>
        <dbReference type="EMBL" id="AEH61873.1"/>
    </source>
</evidence>
<dbReference type="CDD" id="cd02910">
    <property type="entry name" value="cupin_Yhhw_N"/>
    <property type="match status" value="1"/>
</dbReference>
<dbReference type="OrthoDB" id="9780903at2"/>
<dbReference type="KEGG" id="zmm:Zmob_0016"/>
<dbReference type="SUPFAM" id="SSF51182">
    <property type="entry name" value="RmlC-like cupins"/>
    <property type="match status" value="1"/>
</dbReference>
<feature type="binding site" evidence="2">
    <location>
        <position position="59"/>
    </location>
    <ligand>
        <name>Fe cation</name>
        <dbReference type="ChEBI" id="CHEBI:24875"/>
    </ligand>
</feature>
<dbReference type="AlphaFoldDB" id="A0A0H3FVP2"/>
<feature type="binding site" evidence="2">
    <location>
        <position position="101"/>
    </location>
    <ligand>
        <name>Fe cation</name>
        <dbReference type="ChEBI" id="CHEBI:24875"/>
    </ligand>
</feature>
<evidence type="ECO:0000256" key="1">
    <source>
        <dbReference type="ARBA" id="ARBA00008416"/>
    </source>
</evidence>
<feature type="binding site" evidence="2">
    <location>
        <position position="57"/>
    </location>
    <ligand>
        <name>Fe cation</name>
        <dbReference type="ChEBI" id="CHEBI:24875"/>
    </ligand>
</feature>
<evidence type="ECO:0000259" key="5">
    <source>
        <dbReference type="Pfam" id="PF17954"/>
    </source>
</evidence>
<dbReference type="GO" id="GO:0046872">
    <property type="term" value="F:metal ion binding"/>
    <property type="evidence" value="ECO:0007669"/>
    <property type="project" value="UniProtKB-KW"/>
</dbReference>
<organism evidence="6 7">
    <name type="scientific">Zymomonas mobilis subsp. mobilis (strain ATCC 10988 / DSM 424 / LMG 404 / NCIMB 8938 / NRRL B-806 / ZM1)</name>
    <dbReference type="NCBI Taxonomy" id="555217"/>
    <lineage>
        <taxon>Bacteria</taxon>
        <taxon>Pseudomonadati</taxon>
        <taxon>Pseudomonadota</taxon>
        <taxon>Alphaproteobacteria</taxon>
        <taxon>Sphingomonadales</taxon>
        <taxon>Zymomonadaceae</taxon>
        <taxon>Zymomonas</taxon>
    </lineage>
</organism>
<reference evidence="6 7" key="1">
    <citation type="journal article" date="2011" name="J. Bacteriol.">
        <title>Genome sequence of the ethanol-producing Zymomonas mobilis subsp. mobilis lectotype strain ATCC 10988.</title>
        <authorList>
            <person name="Pappas K.M."/>
            <person name="Kouvelis V.N."/>
            <person name="Saunders E."/>
            <person name="Brettin T.S."/>
            <person name="Bruce D."/>
            <person name="Detter C."/>
            <person name="Balakireva M."/>
            <person name="Han C.S."/>
            <person name="Savvakis G."/>
            <person name="Kyrpides N.C."/>
            <person name="Typas M.A."/>
        </authorList>
    </citation>
    <scope>NUCLEOTIDE SEQUENCE [LARGE SCALE GENOMIC DNA]</scope>
    <source>
        <strain evidence="7">ATCC 10988 / DSM 424 / CCUG 17860 / LMG 404 / NCIMB 8938 / NRRL B-806 / ZM1</strain>
    </source>
</reference>
<comment type="cofactor">
    <cofactor evidence="2">
        <name>Fe cation</name>
        <dbReference type="ChEBI" id="CHEBI:24875"/>
    </cofactor>
    <text evidence="2">Binds 1 Fe cation per subunit.</text>
</comment>
<evidence type="ECO:0000259" key="4">
    <source>
        <dbReference type="Pfam" id="PF02678"/>
    </source>
</evidence>
<dbReference type="InterPro" id="IPR014710">
    <property type="entry name" value="RmlC-like_jellyroll"/>
</dbReference>
<dbReference type="InterPro" id="IPR003829">
    <property type="entry name" value="Pirin_N_dom"/>
</dbReference>
<protein>
    <submittedName>
        <fullName evidence="6">Pirin domain protein</fullName>
    </submittedName>
</protein>
<dbReference type="InterPro" id="IPR041602">
    <property type="entry name" value="Quercetinase_C"/>
</dbReference>
<dbReference type="Pfam" id="PF17954">
    <property type="entry name" value="Pirin_C_2"/>
    <property type="match status" value="1"/>
</dbReference>
<proteinExistence type="inferred from homology"/>
<evidence type="ECO:0000313" key="7">
    <source>
        <dbReference type="Proteomes" id="UP000001494"/>
    </source>
</evidence>
<comment type="similarity">
    <text evidence="1 3">Belongs to the pirin family.</text>
</comment>
<evidence type="ECO:0000256" key="3">
    <source>
        <dbReference type="RuleBase" id="RU003457"/>
    </source>
</evidence>
<dbReference type="PANTHER" id="PTHR43212">
    <property type="entry name" value="QUERCETIN 2,3-DIOXYGENASE"/>
    <property type="match status" value="1"/>
</dbReference>
<dbReference type="PANTHER" id="PTHR43212:SF3">
    <property type="entry name" value="QUERCETIN 2,3-DIOXYGENASE"/>
    <property type="match status" value="1"/>
</dbReference>
<sequence>MIVKRPYKNLGFADHGWLQARHHFSFARYFDPDRINWGAVRVWNDDRIAPDTGFGMHPHKDMEIVTYIREGALTHEDSLGNKGRIEAGAVQVMSAGTGIIHSEYNREASDTRLFQIWIMPNQSGHKPSWGSRSFPKKDHAGRFVVLASGYPEDKEALPIHADAAVLGATLNKGDVINYPLEEQRYGYLVVSKGIIAIENCTLQEGDAAGLAEVETISIEAKEDSEIVMVVTGAKI</sequence>
<keyword evidence="2" id="KW-0408">Iron</keyword>
<dbReference type="eggNOG" id="COG1741">
    <property type="taxonomic scope" value="Bacteria"/>
</dbReference>
<keyword evidence="2" id="KW-0479">Metal-binding</keyword>
<dbReference type="EMBL" id="CP002850">
    <property type="protein sequence ID" value="AEH61873.1"/>
    <property type="molecule type" value="Genomic_DNA"/>
</dbReference>